<organism evidence="2 3">
    <name type="scientific">Rhynchospora breviuscula</name>
    <dbReference type="NCBI Taxonomy" id="2022672"/>
    <lineage>
        <taxon>Eukaryota</taxon>
        <taxon>Viridiplantae</taxon>
        <taxon>Streptophyta</taxon>
        <taxon>Embryophyta</taxon>
        <taxon>Tracheophyta</taxon>
        <taxon>Spermatophyta</taxon>
        <taxon>Magnoliopsida</taxon>
        <taxon>Liliopsida</taxon>
        <taxon>Poales</taxon>
        <taxon>Cyperaceae</taxon>
        <taxon>Cyperoideae</taxon>
        <taxon>Rhynchosporeae</taxon>
        <taxon>Rhynchospora</taxon>
    </lineage>
</organism>
<accession>A0A9Q0CUQ2</accession>
<dbReference type="AlphaFoldDB" id="A0A9Q0CUQ2"/>
<gene>
    <name evidence="2" type="ORF">LUZ63_000318</name>
</gene>
<dbReference type="PANTHER" id="PTHR11206">
    <property type="entry name" value="MULTIDRUG RESISTANCE PROTEIN"/>
    <property type="match status" value="1"/>
</dbReference>
<name>A0A9Q0CUQ2_9POAL</name>
<reference evidence="2" key="1">
    <citation type="journal article" date="2022" name="Cell">
        <title>Repeat-based holocentromeres influence genome architecture and karyotype evolution.</title>
        <authorList>
            <person name="Hofstatter P.G."/>
            <person name="Thangavel G."/>
            <person name="Lux T."/>
            <person name="Neumann P."/>
            <person name="Vondrak T."/>
            <person name="Novak P."/>
            <person name="Zhang M."/>
            <person name="Costa L."/>
            <person name="Castellani M."/>
            <person name="Scott A."/>
            <person name="Toegelov H."/>
            <person name="Fuchs J."/>
            <person name="Mata-Sucre Y."/>
            <person name="Dias Y."/>
            <person name="Vanzela A.L.L."/>
            <person name="Huettel B."/>
            <person name="Almeida C.C.S."/>
            <person name="Simkova H."/>
            <person name="Souza G."/>
            <person name="Pedrosa-Harand A."/>
            <person name="Macas J."/>
            <person name="Mayer K.F.X."/>
            <person name="Houben A."/>
            <person name="Marques A."/>
        </authorList>
    </citation>
    <scope>NUCLEOTIDE SEQUENCE</scope>
    <source>
        <strain evidence="2">RhyBre1mFocal</strain>
    </source>
</reference>
<feature type="transmembrane region" description="Helical" evidence="1">
    <location>
        <begin position="60"/>
        <end position="80"/>
    </location>
</feature>
<keyword evidence="1" id="KW-0472">Membrane</keyword>
<dbReference type="OrthoDB" id="783419at2759"/>
<keyword evidence="1" id="KW-1133">Transmembrane helix</keyword>
<proteinExistence type="predicted"/>
<evidence type="ECO:0000256" key="1">
    <source>
        <dbReference type="SAM" id="Phobius"/>
    </source>
</evidence>
<protein>
    <submittedName>
        <fullName evidence="2">Uncharacterized protein</fullName>
    </submittedName>
</protein>
<feature type="transmembrane region" description="Helical" evidence="1">
    <location>
        <begin position="29"/>
        <end position="54"/>
    </location>
</feature>
<dbReference type="EMBL" id="JAMQYH010000001">
    <property type="protein sequence ID" value="KAJ1700539.1"/>
    <property type="molecule type" value="Genomic_DNA"/>
</dbReference>
<evidence type="ECO:0000313" key="2">
    <source>
        <dbReference type="EMBL" id="KAJ1700539.1"/>
    </source>
</evidence>
<dbReference type="Proteomes" id="UP001151287">
    <property type="component" value="Unassembled WGS sequence"/>
</dbReference>
<keyword evidence="1" id="KW-0812">Transmembrane</keyword>
<keyword evidence="3" id="KW-1185">Reference proteome</keyword>
<evidence type="ECO:0000313" key="3">
    <source>
        <dbReference type="Proteomes" id="UP001151287"/>
    </source>
</evidence>
<sequence length="81" mass="9055">METVPLLETGEGNYNQSLWRRIFDESKKLWRIVGPAIFQRVVIYGMVVITQAFAGHLGDLELAALSISTIITGFSFGFFVS</sequence>
<comment type="caution">
    <text evidence="2">The sequence shown here is derived from an EMBL/GenBank/DDBJ whole genome shotgun (WGS) entry which is preliminary data.</text>
</comment>